<proteinExistence type="predicted"/>
<accession>X1NAN6</accession>
<organism evidence="2">
    <name type="scientific">marine sediment metagenome</name>
    <dbReference type="NCBI Taxonomy" id="412755"/>
    <lineage>
        <taxon>unclassified sequences</taxon>
        <taxon>metagenomes</taxon>
        <taxon>ecological metagenomes</taxon>
    </lineage>
</organism>
<sequence length="50" mass="5346">MEFPLTEMLVLMVGLIFAAIGLGLTKGKESIAALMMFDVGLFVTAVLGWV</sequence>
<keyword evidence="1" id="KW-0812">Transmembrane</keyword>
<keyword evidence="1" id="KW-1133">Transmembrane helix</keyword>
<evidence type="ECO:0000313" key="2">
    <source>
        <dbReference type="EMBL" id="GAI41067.1"/>
    </source>
</evidence>
<feature type="non-terminal residue" evidence="2">
    <location>
        <position position="50"/>
    </location>
</feature>
<feature type="transmembrane region" description="Helical" evidence="1">
    <location>
        <begin position="6"/>
        <end position="24"/>
    </location>
</feature>
<feature type="transmembrane region" description="Helical" evidence="1">
    <location>
        <begin position="31"/>
        <end position="49"/>
    </location>
</feature>
<keyword evidence="1" id="KW-0472">Membrane</keyword>
<dbReference type="EMBL" id="BARV01023813">
    <property type="protein sequence ID" value="GAI41067.1"/>
    <property type="molecule type" value="Genomic_DNA"/>
</dbReference>
<dbReference type="AlphaFoldDB" id="X1NAN6"/>
<name>X1NAN6_9ZZZZ</name>
<comment type="caution">
    <text evidence="2">The sequence shown here is derived from an EMBL/GenBank/DDBJ whole genome shotgun (WGS) entry which is preliminary data.</text>
</comment>
<reference evidence="2" key="1">
    <citation type="journal article" date="2014" name="Front. Microbiol.">
        <title>High frequency of phylogenetically diverse reductive dehalogenase-homologous genes in deep subseafloor sedimentary metagenomes.</title>
        <authorList>
            <person name="Kawai M."/>
            <person name="Futagami T."/>
            <person name="Toyoda A."/>
            <person name="Takaki Y."/>
            <person name="Nishi S."/>
            <person name="Hori S."/>
            <person name="Arai W."/>
            <person name="Tsubouchi T."/>
            <person name="Morono Y."/>
            <person name="Uchiyama I."/>
            <person name="Ito T."/>
            <person name="Fujiyama A."/>
            <person name="Inagaki F."/>
            <person name="Takami H."/>
        </authorList>
    </citation>
    <scope>NUCLEOTIDE SEQUENCE</scope>
    <source>
        <strain evidence="2">Expedition CK06-06</strain>
    </source>
</reference>
<gene>
    <name evidence="2" type="ORF">S06H3_38995</name>
</gene>
<evidence type="ECO:0000256" key="1">
    <source>
        <dbReference type="SAM" id="Phobius"/>
    </source>
</evidence>
<protein>
    <submittedName>
        <fullName evidence="2">Uncharacterized protein</fullName>
    </submittedName>
</protein>